<reference evidence="3" key="1">
    <citation type="submission" date="2017-09" db="EMBL/GenBank/DDBJ databases">
        <title>Luteimonas liuhanmingii sp.nov., isolated from the intestinal contents of Tibetan Plateau Pika in Yushu, Qinghai Province, China.</title>
        <authorList>
            <person name="Gui Z."/>
        </authorList>
    </citation>
    <scope>NUCLEOTIDE SEQUENCE [LARGE SCALE GENOMIC DNA]</scope>
    <source>
        <strain evidence="3">100111</strain>
    </source>
</reference>
<dbReference type="KEGG" id="lum:CNR27_05435"/>
<evidence type="ECO:0000313" key="2">
    <source>
        <dbReference type="EMBL" id="ATD66952.1"/>
    </source>
</evidence>
<sequence>MMQEFRRARRRKAPDMILVTDAMTGRVVGRVGNLSETGMLLIASERFVDDALYQLSFTLPDAPDAPVEIGAHLLWLDDATLAGASWAGFRFIAATPSLAHRLQGWVNAPGSHYA</sequence>
<gene>
    <name evidence="2" type="ORF">CNR27_05435</name>
</gene>
<feature type="domain" description="PilZ" evidence="1">
    <location>
        <begin position="6"/>
        <end position="106"/>
    </location>
</feature>
<dbReference type="OrthoDB" id="5625505at2"/>
<evidence type="ECO:0000259" key="1">
    <source>
        <dbReference type="Pfam" id="PF07238"/>
    </source>
</evidence>
<protein>
    <submittedName>
        <fullName evidence="2">Pilus assembly protein PilZ</fullName>
    </submittedName>
</protein>
<dbReference type="EMBL" id="CP023406">
    <property type="protein sequence ID" value="ATD66952.1"/>
    <property type="molecule type" value="Genomic_DNA"/>
</dbReference>
<evidence type="ECO:0000313" key="3">
    <source>
        <dbReference type="Proteomes" id="UP000218968"/>
    </source>
</evidence>
<dbReference type="SUPFAM" id="SSF141371">
    <property type="entry name" value="PilZ domain-like"/>
    <property type="match status" value="1"/>
</dbReference>
<dbReference type="AlphaFoldDB" id="A0A290XCS7"/>
<dbReference type="Proteomes" id="UP000218968">
    <property type="component" value="Chromosome"/>
</dbReference>
<dbReference type="Pfam" id="PF07238">
    <property type="entry name" value="PilZ"/>
    <property type="match status" value="1"/>
</dbReference>
<organism evidence="2 3">
    <name type="scientific">Luteimonas chenhongjianii</name>
    <dbReference type="NCBI Taxonomy" id="2006110"/>
    <lineage>
        <taxon>Bacteria</taxon>
        <taxon>Pseudomonadati</taxon>
        <taxon>Pseudomonadota</taxon>
        <taxon>Gammaproteobacteria</taxon>
        <taxon>Lysobacterales</taxon>
        <taxon>Lysobacteraceae</taxon>
        <taxon>Luteimonas</taxon>
    </lineage>
</organism>
<dbReference type="InterPro" id="IPR009875">
    <property type="entry name" value="PilZ_domain"/>
</dbReference>
<keyword evidence="3" id="KW-1185">Reference proteome</keyword>
<name>A0A290XCS7_9GAMM</name>
<dbReference type="GO" id="GO:0035438">
    <property type="term" value="F:cyclic-di-GMP binding"/>
    <property type="evidence" value="ECO:0007669"/>
    <property type="project" value="InterPro"/>
</dbReference>
<accession>A0A290XCS7</accession>
<proteinExistence type="predicted"/>